<evidence type="ECO:0000313" key="9">
    <source>
        <dbReference type="EMBL" id="OLL24239.1"/>
    </source>
</evidence>
<name>A0A1U7LNM8_NEOID</name>
<keyword evidence="2" id="KW-0813">Transport</keyword>
<dbReference type="PANTHER" id="PTHR19229:SF36">
    <property type="entry name" value="ATP-BINDING CASSETTE SUB-FAMILY A MEMBER 2"/>
    <property type="match status" value="1"/>
</dbReference>
<keyword evidence="9" id="KW-0547">Nucleotide-binding</keyword>
<evidence type="ECO:0000259" key="8">
    <source>
        <dbReference type="Pfam" id="PF12698"/>
    </source>
</evidence>
<dbReference type="EMBL" id="LXFE01000914">
    <property type="protein sequence ID" value="OLL24239.1"/>
    <property type="molecule type" value="Genomic_DNA"/>
</dbReference>
<feature type="transmembrane region" description="Helical" evidence="7">
    <location>
        <begin position="146"/>
        <end position="164"/>
    </location>
</feature>
<feature type="transmembrane region" description="Helical" evidence="7">
    <location>
        <begin position="366"/>
        <end position="387"/>
    </location>
</feature>
<evidence type="ECO:0000256" key="4">
    <source>
        <dbReference type="ARBA" id="ARBA00022737"/>
    </source>
</evidence>
<dbReference type="InterPro" id="IPR013525">
    <property type="entry name" value="ABC2_TM"/>
</dbReference>
<dbReference type="GO" id="GO:0016020">
    <property type="term" value="C:membrane"/>
    <property type="evidence" value="ECO:0007669"/>
    <property type="project" value="UniProtKB-SubCell"/>
</dbReference>
<feature type="domain" description="ABC-2 type transporter transmembrane" evidence="8">
    <location>
        <begin position="154"/>
        <end position="387"/>
    </location>
</feature>
<dbReference type="Proteomes" id="UP000186594">
    <property type="component" value="Unassembled WGS sequence"/>
</dbReference>
<keyword evidence="3 7" id="KW-0812">Transmembrane</keyword>
<keyword evidence="6 7" id="KW-0472">Membrane</keyword>
<evidence type="ECO:0000256" key="6">
    <source>
        <dbReference type="ARBA" id="ARBA00023136"/>
    </source>
</evidence>
<feature type="transmembrane region" description="Helical" evidence="7">
    <location>
        <begin position="308"/>
        <end position="330"/>
    </location>
</feature>
<evidence type="ECO:0000256" key="2">
    <source>
        <dbReference type="ARBA" id="ARBA00022448"/>
    </source>
</evidence>
<dbReference type="GO" id="GO:0140359">
    <property type="term" value="F:ABC-type transporter activity"/>
    <property type="evidence" value="ECO:0007669"/>
    <property type="project" value="InterPro"/>
</dbReference>
<accession>A0A1U7LNM8</accession>
<dbReference type="Pfam" id="PF12698">
    <property type="entry name" value="ABC2_membrane_3"/>
    <property type="match status" value="1"/>
</dbReference>
<dbReference type="GO" id="GO:0005319">
    <property type="term" value="F:lipid transporter activity"/>
    <property type="evidence" value="ECO:0007669"/>
    <property type="project" value="TreeGrafter"/>
</dbReference>
<evidence type="ECO:0000256" key="5">
    <source>
        <dbReference type="ARBA" id="ARBA00022989"/>
    </source>
</evidence>
<evidence type="ECO:0000256" key="7">
    <source>
        <dbReference type="SAM" id="Phobius"/>
    </source>
</evidence>
<feature type="transmembrane region" description="Helical" evidence="7">
    <location>
        <begin position="223"/>
        <end position="244"/>
    </location>
</feature>
<dbReference type="AlphaFoldDB" id="A0A1U7LNM8"/>
<dbReference type="STRING" id="1198029.A0A1U7LNM8"/>
<keyword evidence="9" id="KW-0067">ATP-binding</keyword>
<sequence length="395" mass="44225">MGYLRDVLRQTGALTQKNALVFKNRWIINVIRCLLIPIGLFYFLSFTPGFFSSPSKNGVGNSQAIEPLYKLLDRYSGKFLLIDTSNNPSLAYEIGDIITESFPSKIEVLRRQDNSTLYADCLAENRIESNCLAAVRFRNLDRTENMYNYTILGSGAFIQISYLLHNSGVNNHNGPVSVLLSLQHAVESAIVEAVTGKKLSIPEEYSFTQESDKARSHRNKRSYMSTFQTLLILAYFVGILGPVYHLVCSVSQERDAGLTYLMDVMGCRTSARFTSWWLYIVLAYLPAYFAIGLILAKKVFTYTQTSILVSLHVLTLLVLVSYSLFLSSFFKKGTTSGILAVIIVACFGFLAKYLESQFAPPGYGWAIMMLFIPPSVYINGLLTIASFEEIGPFVQ</sequence>
<feature type="transmembrane region" description="Helical" evidence="7">
    <location>
        <begin position="336"/>
        <end position="354"/>
    </location>
</feature>
<comment type="subcellular location">
    <subcellularLocation>
        <location evidence="1">Membrane</location>
        <topology evidence="1">Multi-pass membrane protein</topology>
    </subcellularLocation>
</comment>
<protein>
    <submittedName>
        <fullName evidence="9">ATP-binding cassette sub-family A member 10</fullName>
    </submittedName>
</protein>
<feature type="transmembrane region" description="Helical" evidence="7">
    <location>
        <begin position="276"/>
        <end position="296"/>
    </location>
</feature>
<keyword evidence="5 7" id="KW-1133">Transmembrane helix</keyword>
<comment type="caution">
    <text evidence="9">The sequence shown here is derived from an EMBL/GenBank/DDBJ whole genome shotgun (WGS) entry which is preliminary data.</text>
</comment>
<organism evidence="9 10">
    <name type="scientific">Neolecta irregularis (strain DAH-3)</name>
    <dbReference type="NCBI Taxonomy" id="1198029"/>
    <lineage>
        <taxon>Eukaryota</taxon>
        <taxon>Fungi</taxon>
        <taxon>Dikarya</taxon>
        <taxon>Ascomycota</taxon>
        <taxon>Taphrinomycotina</taxon>
        <taxon>Neolectales</taxon>
        <taxon>Neolectaceae</taxon>
        <taxon>Neolecta</taxon>
    </lineage>
</organism>
<evidence type="ECO:0000256" key="1">
    <source>
        <dbReference type="ARBA" id="ARBA00004141"/>
    </source>
</evidence>
<dbReference type="GO" id="GO:0005524">
    <property type="term" value="F:ATP binding"/>
    <property type="evidence" value="ECO:0007669"/>
    <property type="project" value="UniProtKB-KW"/>
</dbReference>
<keyword evidence="10" id="KW-1185">Reference proteome</keyword>
<feature type="transmembrane region" description="Helical" evidence="7">
    <location>
        <begin position="26"/>
        <end position="44"/>
    </location>
</feature>
<dbReference type="PANTHER" id="PTHR19229">
    <property type="entry name" value="ATP-BINDING CASSETTE TRANSPORTER SUBFAMILY A ABCA"/>
    <property type="match status" value="1"/>
</dbReference>
<evidence type="ECO:0000313" key="10">
    <source>
        <dbReference type="Proteomes" id="UP000186594"/>
    </source>
</evidence>
<keyword evidence="4" id="KW-0677">Repeat</keyword>
<gene>
    <name evidence="9" type="ORF">NEOLI_005299</name>
</gene>
<evidence type="ECO:0000256" key="3">
    <source>
        <dbReference type="ARBA" id="ARBA00022692"/>
    </source>
</evidence>
<dbReference type="OrthoDB" id="8061355at2759"/>
<dbReference type="InterPro" id="IPR026082">
    <property type="entry name" value="ABCA"/>
</dbReference>
<proteinExistence type="predicted"/>
<reference evidence="9 10" key="1">
    <citation type="submission" date="2016-04" db="EMBL/GenBank/DDBJ databases">
        <title>Evolutionary innovation and constraint leading to complex multicellularity in the Ascomycota.</title>
        <authorList>
            <person name="Cisse O."/>
            <person name="Nguyen A."/>
            <person name="Hewitt D.A."/>
            <person name="Jedd G."/>
            <person name="Stajich J.E."/>
        </authorList>
    </citation>
    <scope>NUCLEOTIDE SEQUENCE [LARGE SCALE GENOMIC DNA]</scope>
    <source>
        <strain evidence="9 10">DAH-3</strain>
    </source>
</reference>